<feature type="signal peptide" evidence="5">
    <location>
        <begin position="1"/>
        <end position="30"/>
    </location>
</feature>
<reference evidence="6" key="1">
    <citation type="journal article" date="2020" name="Fungal Divers.">
        <title>Resolving the Mortierellaceae phylogeny through synthesis of multi-gene phylogenetics and phylogenomics.</title>
        <authorList>
            <person name="Vandepol N."/>
            <person name="Liber J."/>
            <person name="Desiro A."/>
            <person name="Na H."/>
            <person name="Kennedy M."/>
            <person name="Barry K."/>
            <person name="Grigoriev I.V."/>
            <person name="Miller A.N."/>
            <person name="O'Donnell K."/>
            <person name="Stajich J.E."/>
            <person name="Bonito G."/>
        </authorList>
    </citation>
    <scope>NUCLEOTIDE SEQUENCE</scope>
    <source>
        <strain evidence="6">MES-2147</strain>
    </source>
</reference>
<evidence type="ECO:0008006" key="8">
    <source>
        <dbReference type="Google" id="ProtNLM"/>
    </source>
</evidence>
<dbReference type="AlphaFoldDB" id="A0A9P6JK84"/>
<keyword evidence="7" id="KW-1185">Reference proteome</keyword>
<organism evidence="6 7">
    <name type="scientific">Modicella reniformis</name>
    <dbReference type="NCBI Taxonomy" id="1440133"/>
    <lineage>
        <taxon>Eukaryota</taxon>
        <taxon>Fungi</taxon>
        <taxon>Fungi incertae sedis</taxon>
        <taxon>Mucoromycota</taxon>
        <taxon>Mortierellomycotina</taxon>
        <taxon>Mortierellomycetes</taxon>
        <taxon>Mortierellales</taxon>
        <taxon>Mortierellaceae</taxon>
        <taxon>Modicella</taxon>
    </lineage>
</organism>
<evidence type="ECO:0000256" key="2">
    <source>
        <dbReference type="ARBA" id="ARBA00022737"/>
    </source>
</evidence>
<evidence type="ECO:0000256" key="3">
    <source>
        <dbReference type="SAM" id="MobiDB-lite"/>
    </source>
</evidence>
<evidence type="ECO:0000256" key="4">
    <source>
        <dbReference type="SAM" id="Phobius"/>
    </source>
</evidence>
<evidence type="ECO:0000313" key="7">
    <source>
        <dbReference type="Proteomes" id="UP000749646"/>
    </source>
</evidence>
<gene>
    <name evidence="6" type="ORF">BGZ65_007849</name>
</gene>
<keyword evidence="4" id="KW-1133">Transmembrane helix</keyword>
<evidence type="ECO:0000256" key="5">
    <source>
        <dbReference type="SAM" id="SignalP"/>
    </source>
</evidence>
<feature type="region of interest" description="Disordered" evidence="3">
    <location>
        <begin position="536"/>
        <end position="606"/>
    </location>
</feature>
<keyword evidence="2" id="KW-0677">Repeat</keyword>
<feature type="chain" id="PRO_5040490872" description="Galactose oxidase" evidence="5">
    <location>
        <begin position="31"/>
        <end position="606"/>
    </location>
</feature>
<dbReference type="Proteomes" id="UP000749646">
    <property type="component" value="Unassembled WGS sequence"/>
</dbReference>
<evidence type="ECO:0000256" key="1">
    <source>
        <dbReference type="ARBA" id="ARBA00022441"/>
    </source>
</evidence>
<sequence length="606" mass="65346">MTSHSTTTQSRKRLAFRLLSITVVLSTILSSSSPSCAHAQAPVGTRRMGFAVLYDTLYIQGGYDLNASSRFVSLDLSTSWSANSPPWKRLPDGQVTTHLALAPISAASNGGIKGSLLSIGGIDAASFFSSYDVNAGAWQAWSSVKNPFTYLEGHAAVSDPNTGLIYIIGGNGNSTYNQLTVYDPKSKTTVSQASATAATSLTDAGAVWLSERNTILTFGGSRAQPAAVEGLGDENLMEFDPSSKTWKTMTTSGDVPPARVDHCMAASDDGSTVVVFGGGANSNDFFNTIYILDVKSGKWKQGQAAPVPRTRMACAFHSYQFIAWGGSSGTPRSTMLDNLPIVYNLNSNKWTDNYDAAEKRRKSNIGTIVGAVLTIVVLCAVIAVLVIKKRQRRRAQDKAAYDSDAVTAAAISNREDGMHDLEDPNIKVAVENYNGGYGNEYPMHQLDGHHGHGEKVPSQYLHQNKYGKSSTAGTPVMKSPQALYHPQSQQDPNPFMSPEEFAPHSLHHHHGAGSQQQSPNPFMQATVAVVSKATPYHPISSRNDPFVRQYSPSSYSQTTTYIGQQSPAPGARSPQVIPETANDHDNNYHNDNNSRSSKMDYVPPPM</sequence>
<dbReference type="PANTHER" id="PTHR46093">
    <property type="entry name" value="ACYL-COA-BINDING DOMAIN-CONTAINING PROTEIN 5"/>
    <property type="match status" value="1"/>
</dbReference>
<dbReference type="OrthoDB" id="10251809at2759"/>
<dbReference type="Gene3D" id="2.120.10.80">
    <property type="entry name" value="Kelch-type beta propeller"/>
    <property type="match status" value="2"/>
</dbReference>
<dbReference type="InterPro" id="IPR006652">
    <property type="entry name" value="Kelch_1"/>
</dbReference>
<keyword evidence="1" id="KW-0880">Kelch repeat</keyword>
<keyword evidence="4" id="KW-0472">Membrane</keyword>
<dbReference type="Pfam" id="PF24681">
    <property type="entry name" value="Kelch_KLHDC2_KLHL20_DRC7"/>
    <property type="match status" value="1"/>
</dbReference>
<comment type="caution">
    <text evidence="6">The sequence shown here is derived from an EMBL/GenBank/DDBJ whole genome shotgun (WGS) entry which is preliminary data.</text>
</comment>
<proteinExistence type="predicted"/>
<feature type="transmembrane region" description="Helical" evidence="4">
    <location>
        <begin position="365"/>
        <end position="387"/>
    </location>
</feature>
<accession>A0A9P6JK84</accession>
<evidence type="ECO:0000313" key="6">
    <source>
        <dbReference type="EMBL" id="KAF9976430.1"/>
    </source>
</evidence>
<protein>
    <recommendedName>
        <fullName evidence="8">Galactose oxidase</fullName>
    </recommendedName>
</protein>
<dbReference type="InterPro" id="IPR015915">
    <property type="entry name" value="Kelch-typ_b-propeller"/>
</dbReference>
<dbReference type="SUPFAM" id="SSF117281">
    <property type="entry name" value="Kelch motif"/>
    <property type="match status" value="1"/>
</dbReference>
<dbReference type="SMART" id="SM00612">
    <property type="entry name" value="Kelch"/>
    <property type="match status" value="2"/>
</dbReference>
<feature type="region of interest" description="Disordered" evidence="3">
    <location>
        <begin position="465"/>
        <end position="519"/>
    </location>
</feature>
<dbReference type="PANTHER" id="PTHR46093:SF18">
    <property type="entry name" value="FIBRONECTIN TYPE-III DOMAIN-CONTAINING PROTEIN"/>
    <property type="match status" value="1"/>
</dbReference>
<keyword evidence="5" id="KW-0732">Signal</keyword>
<feature type="compositionally biased region" description="Low complexity" evidence="3">
    <location>
        <begin position="549"/>
        <end position="561"/>
    </location>
</feature>
<name>A0A9P6JK84_9FUNG</name>
<keyword evidence="4" id="KW-0812">Transmembrane</keyword>
<dbReference type="EMBL" id="JAAAHW010004263">
    <property type="protein sequence ID" value="KAF9976430.1"/>
    <property type="molecule type" value="Genomic_DNA"/>
</dbReference>